<evidence type="ECO:0000259" key="8">
    <source>
        <dbReference type="PROSITE" id="PS50067"/>
    </source>
</evidence>
<feature type="region of interest" description="Disordered" evidence="7">
    <location>
        <begin position="151"/>
        <end position="187"/>
    </location>
</feature>
<comment type="similarity">
    <text evidence="6">Belongs to the TRAFAC class myosin-kinesin ATPase superfamily. Kinesin family.</text>
</comment>
<keyword evidence="6" id="KW-0505">Motor protein</keyword>
<dbReference type="AlphaFoldDB" id="A0A8B8SIT4"/>
<evidence type="ECO:0000256" key="7">
    <source>
        <dbReference type="SAM" id="MobiDB-lite"/>
    </source>
</evidence>
<reference evidence="10" key="1">
    <citation type="submission" date="2025-08" db="UniProtKB">
        <authorList>
            <consortium name="RefSeq"/>
        </authorList>
    </citation>
    <scope>IDENTIFICATION</scope>
    <source>
        <tissue evidence="10">Ear skin</tissue>
    </source>
</reference>
<accession>A0A8B8SIT4</accession>
<proteinExistence type="inferred from homology"/>
<dbReference type="GO" id="GO:0003777">
    <property type="term" value="F:microtubule motor activity"/>
    <property type="evidence" value="ECO:0007669"/>
    <property type="project" value="InterPro"/>
</dbReference>
<dbReference type="PANTHER" id="PTHR47968">
    <property type="entry name" value="CENTROMERE PROTEIN E"/>
    <property type="match status" value="1"/>
</dbReference>
<dbReference type="Proteomes" id="UP000694856">
    <property type="component" value="Chromosome 35"/>
</dbReference>
<dbReference type="GeneID" id="106730654"/>
<keyword evidence="2" id="KW-0963">Cytoplasm</keyword>
<evidence type="ECO:0000256" key="2">
    <source>
        <dbReference type="ARBA" id="ARBA00022490"/>
    </source>
</evidence>
<organism evidence="9 10">
    <name type="scientific">Camelus ferus</name>
    <name type="common">Wild bactrian camel</name>
    <name type="synonym">Camelus bactrianus ferus</name>
    <dbReference type="NCBI Taxonomy" id="419612"/>
    <lineage>
        <taxon>Eukaryota</taxon>
        <taxon>Metazoa</taxon>
        <taxon>Chordata</taxon>
        <taxon>Craniata</taxon>
        <taxon>Vertebrata</taxon>
        <taxon>Euteleostomi</taxon>
        <taxon>Mammalia</taxon>
        <taxon>Eutheria</taxon>
        <taxon>Laurasiatheria</taxon>
        <taxon>Artiodactyla</taxon>
        <taxon>Tylopoda</taxon>
        <taxon>Camelidae</taxon>
        <taxon>Camelus</taxon>
    </lineage>
</organism>
<dbReference type="PANTHER" id="PTHR47968:SF68">
    <property type="entry name" value="KINESIN-LIKE PROTEIN"/>
    <property type="match status" value="1"/>
</dbReference>
<dbReference type="GO" id="GO:0005856">
    <property type="term" value="C:cytoskeleton"/>
    <property type="evidence" value="ECO:0007669"/>
    <property type="project" value="UniProtKB-SubCell"/>
</dbReference>
<keyword evidence="5" id="KW-0206">Cytoskeleton</keyword>
<dbReference type="InterPro" id="IPR001752">
    <property type="entry name" value="Kinesin_motor_dom"/>
</dbReference>
<dbReference type="PROSITE" id="PS50067">
    <property type="entry name" value="KINESIN_MOTOR_2"/>
    <property type="match status" value="1"/>
</dbReference>
<keyword evidence="9" id="KW-1185">Reference proteome</keyword>
<evidence type="ECO:0000256" key="4">
    <source>
        <dbReference type="ARBA" id="ARBA00022840"/>
    </source>
</evidence>
<keyword evidence="3 6" id="KW-0547">Nucleotide-binding</keyword>
<keyword evidence="4 6" id="KW-0067">ATP-binding</keyword>
<evidence type="ECO:0000256" key="3">
    <source>
        <dbReference type="ARBA" id="ARBA00022741"/>
    </source>
</evidence>
<feature type="binding site" evidence="6">
    <location>
        <begin position="81"/>
        <end position="88"/>
    </location>
    <ligand>
        <name>ATP</name>
        <dbReference type="ChEBI" id="CHEBI:30616"/>
    </ligand>
</feature>
<protein>
    <submittedName>
        <fullName evidence="10">Kinesin heavy chain-like isoform X1</fullName>
    </submittedName>
</protein>
<dbReference type="SUPFAM" id="SSF52540">
    <property type="entry name" value="P-loop containing nucleoside triphosphate hydrolases"/>
    <property type="match status" value="1"/>
</dbReference>
<gene>
    <name evidence="10" type="primary">LOC106730654</name>
</gene>
<feature type="compositionally biased region" description="Basic residues" evidence="7">
    <location>
        <begin position="178"/>
        <end position="187"/>
    </location>
</feature>
<dbReference type="Gene3D" id="3.40.850.10">
    <property type="entry name" value="Kinesin motor domain"/>
    <property type="match status" value="1"/>
</dbReference>
<sequence>MTIQNSREKHIPARRVSFVASFGVQPDACRFKQESLDLRNLSPSLMHLTGCSSQTRLKSKCIMTVRRRLLKGYSGTIFAYGQTSSGKTHTVEGKLHDPEGMGIIPRIVQGIFNYIYSMDENLEFLIKVSYFEIYLDKIRDLRDVSKTNLSVHEDKNPSSVRKGSTWMQPLTPPSCRPKAPRSRRVAT</sequence>
<feature type="domain" description="Kinesin motor" evidence="8">
    <location>
        <begin position="1"/>
        <end position="187"/>
    </location>
</feature>
<evidence type="ECO:0000313" key="10">
    <source>
        <dbReference type="RefSeq" id="XP_032329755.1"/>
    </source>
</evidence>
<dbReference type="InterPro" id="IPR036961">
    <property type="entry name" value="Kinesin_motor_dom_sf"/>
</dbReference>
<dbReference type="InterPro" id="IPR027640">
    <property type="entry name" value="Kinesin-like_fam"/>
</dbReference>
<dbReference type="RefSeq" id="XP_032329755.1">
    <property type="nucleotide sequence ID" value="XM_032473864.1"/>
</dbReference>
<dbReference type="GO" id="GO:0005524">
    <property type="term" value="F:ATP binding"/>
    <property type="evidence" value="ECO:0007669"/>
    <property type="project" value="UniProtKB-UniRule"/>
</dbReference>
<dbReference type="KEGG" id="cfr:106730654"/>
<dbReference type="GO" id="GO:0007018">
    <property type="term" value="P:microtubule-based movement"/>
    <property type="evidence" value="ECO:0007669"/>
    <property type="project" value="InterPro"/>
</dbReference>
<evidence type="ECO:0000256" key="1">
    <source>
        <dbReference type="ARBA" id="ARBA00004245"/>
    </source>
</evidence>
<evidence type="ECO:0000256" key="5">
    <source>
        <dbReference type="ARBA" id="ARBA00023212"/>
    </source>
</evidence>
<evidence type="ECO:0000313" key="9">
    <source>
        <dbReference type="Proteomes" id="UP000694856"/>
    </source>
</evidence>
<dbReference type="GO" id="GO:0008017">
    <property type="term" value="F:microtubule binding"/>
    <property type="evidence" value="ECO:0007669"/>
    <property type="project" value="InterPro"/>
</dbReference>
<feature type="compositionally biased region" description="Polar residues" evidence="7">
    <location>
        <begin position="157"/>
        <end position="168"/>
    </location>
</feature>
<name>A0A8B8SIT4_CAMFR</name>
<dbReference type="InterPro" id="IPR027417">
    <property type="entry name" value="P-loop_NTPase"/>
</dbReference>
<dbReference type="Pfam" id="PF00225">
    <property type="entry name" value="Kinesin"/>
    <property type="match status" value="1"/>
</dbReference>
<evidence type="ECO:0000256" key="6">
    <source>
        <dbReference type="PROSITE-ProRule" id="PRU00283"/>
    </source>
</evidence>
<comment type="subcellular location">
    <subcellularLocation>
        <location evidence="1">Cytoplasm</location>
        <location evidence="1">Cytoskeleton</location>
    </subcellularLocation>
</comment>
<dbReference type="SMART" id="SM00129">
    <property type="entry name" value="KISc"/>
    <property type="match status" value="1"/>
</dbReference>